<accession>A0A5C6CA10</accession>
<dbReference type="SUPFAM" id="SSF48452">
    <property type="entry name" value="TPR-like"/>
    <property type="match status" value="1"/>
</dbReference>
<gene>
    <name evidence="1" type="ORF">Pla52o_37400</name>
</gene>
<reference evidence="1 2" key="1">
    <citation type="submission" date="2019-02" db="EMBL/GenBank/DDBJ databases">
        <title>Deep-cultivation of Planctomycetes and their phenomic and genomic characterization uncovers novel biology.</title>
        <authorList>
            <person name="Wiegand S."/>
            <person name="Jogler M."/>
            <person name="Boedeker C."/>
            <person name="Pinto D."/>
            <person name="Vollmers J."/>
            <person name="Rivas-Marin E."/>
            <person name="Kohn T."/>
            <person name="Peeters S.H."/>
            <person name="Heuer A."/>
            <person name="Rast P."/>
            <person name="Oberbeckmann S."/>
            <person name="Bunk B."/>
            <person name="Jeske O."/>
            <person name="Meyerdierks A."/>
            <person name="Storesund J.E."/>
            <person name="Kallscheuer N."/>
            <person name="Luecker S."/>
            <person name="Lage O.M."/>
            <person name="Pohl T."/>
            <person name="Merkel B.J."/>
            <person name="Hornburger P."/>
            <person name="Mueller R.-W."/>
            <person name="Bruemmer F."/>
            <person name="Labrenz M."/>
            <person name="Spormann A.M."/>
            <person name="Op Den Camp H."/>
            <person name="Overmann J."/>
            <person name="Amann R."/>
            <person name="Jetten M.S.M."/>
            <person name="Mascher T."/>
            <person name="Medema M.H."/>
            <person name="Devos D.P."/>
            <person name="Kaster A.-K."/>
            <person name="Ovreas L."/>
            <person name="Rohde M."/>
            <person name="Galperin M.Y."/>
            <person name="Jogler C."/>
        </authorList>
    </citation>
    <scope>NUCLEOTIDE SEQUENCE [LARGE SCALE GENOMIC DNA]</scope>
    <source>
        <strain evidence="1 2">Pla52o</strain>
    </source>
</reference>
<dbReference type="Gene3D" id="1.25.40.10">
    <property type="entry name" value="Tetratricopeptide repeat domain"/>
    <property type="match status" value="1"/>
</dbReference>
<proteinExistence type="predicted"/>
<comment type="caution">
    <text evidence="1">The sequence shown here is derived from an EMBL/GenBank/DDBJ whole genome shotgun (WGS) entry which is preliminary data.</text>
</comment>
<name>A0A5C6CA10_9BACT</name>
<dbReference type="EMBL" id="SJPT01000006">
    <property type="protein sequence ID" value="TWU21553.1"/>
    <property type="molecule type" value="Genomic_DNA"/>
</dbReference>
<protein>
    <submittedName>
        <fullName evidence="1">Uncharacterized protein</fullName>
    </submittedName>
</protein>
<dbReference type="AlphaFoldDB" id="A0A5C6CA10"/>
<dbReference type="InterPro" id="IPR011990">
    <property type="entry name" value="TPR-like_helical_dom_sf"/>
</dbReference>
<sequence>MILIANGLFRLQSATCPRESDDKFICRRVAEWLNWQTFLYEHEFRRLLFALSLFGLNRKLSMPTTINGIGTQYYGKRNPRIYHGRCDSCGASCQMTDYETGYYFVVLFLPLIPLGKKQILGDCSRCRRHRVMPLQQWNQLREEAIDAGMDKLAAAPDEPERAIELIGTMTLFNRLDDAIELASATLQSHADNVDVQLGIGGWYETQNLRAESETCFARAIELDPQRPACVRIAGIDLLERGKPKLAAERIAAIRPPSPDYDPLLFLMLASAFASAGNHDEALKEYTQVFLKAPELAMDKAVRKSVKQCEKTLGRSETILPKKGLFG</sequence>
<evidence type="ECO:0000313" key="1">
    <source>
        <dbReference type="EMBL" id="TWU21553.1"/>
    </source>
</evidence>
<evidence type="ECO:0000313" key="2">
    <source>
        <dbReference type="Proteomes" id="UP000316304"/>
    </source>
</evidence>
<keyword evidence="2" id="KW-1185">Reference proteome</keyword>
<organism evidence="1 2">
    <name type="scientific">Novipirellula galeiformis</name>
    <dbReference type="NCBI Taxonomy" id="2528004"/>
    <lineage>
        <taxon>Bacteria</taxon>
        <taxon>Pseudomonadati</taxon>
        <taxon>Planctomycetota</taxon>
        <taxon>Planctomycetia</taxon>
        <taxon>Pirellulales</taxon>
        <taxon>Pirellulaceae</taxon>
        <taxon>Novipirellula</taxon>
    </lineage>
</organism>
<dbReference type="Proteomes" id="UP000316304">
    <property type="component" value="Unassembled WGS sequence"/>
</dbReference>